<feature type="transmembrane region" description="Helical" evidence="1">
    <location>
        <begin position="91"/>
        <end position="110"/>
    </location>
</feature>
<dbReference type="PANTHER" id="PTHR36927:SF1">
    <property type="entry name" value="MDO-LIKE PROTEIN"/>
    <property type="match status" value="1"/>
</dbReference>
<dbReference type="InterPro" id="IPR002656">
    <property type="entry name" value="Acyl_transf_3_dom"/>
</dbReference>
<dbReference type="GO" id="GO:0016747">
    <property type="term" value="F:acyltransferase activity, transferring groups other than amino-acyl groups"/>
    <property type="evidence" value="ECO:0007669"/>
    <property type="project" value="InterPro"/>
</dbReference>
<organism evidence="3">
    <name type="scientific">Agrobacterium albertimagni</name>
    <dbReference type="NCBI Taxonomy" id="147266"/>
    <lineage>
        <taxon>Bacteria</taxon>
        <taxon>Pseudomonadati</taxon>
        <taxon>Pseudomonadota</taxon>
        <taxon>Alphaproteobacteria</taxon>
        <taxon>Hyphomicrobiales</taxon>
        <taxon>Rhizobiaceae</taxon>
        <taxon>Rhizobium/Agrobacterium group</taxon>
        <taxon>Agrobacterium</taxon>
    </lineage>
</organism>
<feature type="transmembrane region" description="Helical" evidence="1">
    <location>
        <begin position="255"/>
        <end position="275"/>
    </location>
</feature>
<keyword evidence="1" id="KW-1133">Transmembrane helix</keyword>
<gene>
    <name evidence="3" type="ORF">ENP70_01540</name>
</gene>
<feature type="transmembrane region" description="Helical" evidence="1">
    <location>
        <begin position="324"/>
        <end position="344"/>
    </location>
</feature>
<dbReference type="EMBL" id="DSKI01000089">
    <property type="protein sequence ID" value="HEB42397.1"/>
    <property type="molecule type" value="Genomic_DNA"/>
</dbReference>
<dbReference type="PANTHER" id="PTHR36927">
    <property type="entry name" value="BLR4337 PROTEIN"/>
    <property type="match status" value="1"/>
</dbReference>
<feature type="transmembrane region" description="Helical" evidence="1">
    <location>
        <begin position="350"/>
        <end position="368"/>
    </location>
</feature>
<dbReference type="InterPro" id="IPR050623">
    <property type="entry name" value="Glucan_succinyl_AcylTrfase"/>
</dbReference>
<feature type="transmembrane region" description="Helical" evidence="1">
    <location>
        <begin position="12"/>
        <end position="31"/>
    </location>
</feature>
<feature type="transmembrane region" description="Helical" evidence="1">
    <location>
        <begin position="140"/>
        <end position="163"/>
    </location>
</feature>
<feature type="transmembrane region" description="Helical" evidence="1">
    <location>
        <begin position="184"/>
        <end position="206"/>
    </location>
</feature>
<protein>
    <submittedName>
        <fullName evidence="3">Glucan biosynthesis protein C</fullName>
    </submittedName>
</protein>
<feature type="transmembrane region" description="Helical" evidence="1">
    <location>
        <begin position="281"/>
        <end position="303"/>
    </location>
</feature>
<accession>A0A7C1SVB0</accession>
<evidence type="ECO:0000313" key="3">
    <source>
        <dbReference type="EMBL" id="HEB42397.1"/>
    </source>
</evidence>
<feature type="transmembrane region" description="Helical" evidence="1">
    <location>
        <begin position="226"/>
        <end position="243"/>
    </location>
</feature>
<sequence length="401" mass="44616">MAAVTAREHQWDWLRAFLMLLGIPYHAAMAYNARVLWDIQSPEKSEILTFLSGVLVTFRMPAFFIVAGYFAAMMLERRKPASWLRGRIIRLGIPFLTGLVLLAPIQIAVIDLETALTGASSMTTALDQVGEDLIHPGANWIMHLWFLPALLAYSGLLVLIMAGRRFGRLDHVIERTEAICRARPGLTLMLLILATAAWEMMIHLSHQDMLARPGALPYLLAHGIDPYLRYLPFFLIGAVLRASPDIRQALVWTKGYGLPAFGVAAAILAAALRGVEAGTWGVAYDALDDAAAILLSVVLIGIAERFWNRPDPRIDRIVDASFSIYLLHHPIIYALAALFILMQWPPVLEFLLICLTTFALSYGIHRLIRRSPLALFLFNGVRPALNPGNTDRPDGRLPTLR</sequence>
<comment type="caution">
    <text evidence="3">The sequence shown here is derived from an EMBL/GenBank/DDBJ whole genome shotgun (WGS) entry which is preliminary data.</text>
</comment>
<reference evidence="3" key="1">
    <citation type="journal article" date="2020" name="mSystems">
        <title>Genome- and Community-Level Interaction Insights into Carbon Utilization and Element Cycling Functions of Hydrothermarchaeota in Hydrothermal Sediment.</title>
        <authorList>
            <person name="Zhou Z."/>
            <person name="Liu Y."/>
            <person name="Xu W."/>
            <person name="Pan J."/>
            <person name="Luo Z.H."/>
            <person name="Li M."/>
        </authorList>
    </citation>
    <scope>NUCLEOTIDE SEQUENCE [LARGE SCALE GENOMIC DNA]</scope>
    <source>
        <strain evidence="3">SpSt-243</strain>
    </source>
</reference>
<evidence type="ECO:0000259" key="2">
    <source>
        <dbReference type="Pfam" id="PF01757"/>
    </source>
</evidence>
<feature type="domain" description="Acyltransferase 3" evidence="2">
    <location>
        <begin position="10"/>
        <end position="365"/>
    </location>
</feature>
<feature type="transmembrane region" description="Helical" evidence="1">
    <location>
        <begin position="47"/>
        <end position="70"/>
    </location>
</feature>
<keyword evidence="1" id="KW-0472">Membrane</keyword>
<proteinExistence type="predicted"/>
<name>A0A7C1SVB0_9HYPH</name>
<dbReference type="Pfam" id="PF01757">
    <property type="entry name" value="Acyl_transf_3"/>
    <property type="match status" value="1"/>
</dbReference>
<dbReference type="AlphaFoldDB" id="A0A7C1SVB0"/>
<evidence type="ECO:0000256" key="1">
    <source>
        <dbReference type="SAM" id="Phobius"/>
    </source>
</evidence>
<keyword evidence="1" id="KW-0812">Transmembrane</keyword>